<comment type="caution">
    <text evidence="1">The sequence shown here is derived from an EMBL/GenBank/DDBJ whole genome shotgun (WGS) entry which is preliminary data.</text>
</comment>
<accession>A0A2T4JDE6</accession>
<organism evidence="1 2">
    <name type="scientific">Fuscovulum blasticum DSM 2131</name>
    <dbReference type="NCBI Taxonomy" id="1188250"/>
    <lineage>
        <taxon>Bacteria</taxon>
        <taxon>Pseudomonadati</taxon>
        <taxon>Pseudomonadota</taxon>
        <taxon>Alphaproteobacteria</taxon>
        <taxon>Rhodobacterales</taxon>
        <taxon>Paracoccaceae</taxon>
        <taxon>Pseudogemmobacter</taxon>
    </lineage>
</organism>
<name>A0A2T4JDE6_FUSBL</name>
<gene>
    <name evidence="1" type="ORF">C5F44_02585</name>
</gene>
<protein>
    <submittedName>
        <fullName evidence="1">Uncharacterized protein</fullName>
    </submittedName>
</protein>
<dbReference type="Proteomes" id="UP000241362">
    <property type="component" value="Unassembled WGS sequence"/>
</dbReference>
<dbReference type="AlphaFoldDB" id="A0A2T4JDE6"/>
<dbReference type="EMBL" id="PZKE01000002">
    <property type="protein sequence ID" value="PTE15944.1"/>
    <property type="molecule type" value="Genomic_DNA"/>
</dbReference>
<dbReference type="RefSeq" id="WP_107671953.1">
    <property type="nucleotide sequence ID" value="NZ_PZKE01000002.1"/>
</dbReference>
<proteinExistence type="predicted"/>
<evidence type="ECO:0000313" key="2">
    <source>
        <dbReference type="Proteomes" id="UP000241362"/>
    </source>
</evidence>
<sequence length="68" mass="7952">MTAPRTLDVDIGTFTLVANSFWQSAGWPRRICAVLFGQHQVYEHLGLRFRVSFWRQRPYLVTVREAKA</sequence>
<keyword evidence="2" id="KW-1185">Reference proteome</keyword>
<evidence type="ECO:0000313" key="1">
    <source>
        <dbReference type="EMBL" id="PTE15944.1"/>
    </source>
</evidence>
<reference evidence="1 2" key="1">
    <citation type="submission" date="2018-03" db="EMBL/GenBank/DDBJ databases">
        <title>Rhodobacter blasticus.</title>
        <authorList>
            <person name="Meyer T.E."/>
            <person name="Miller S."/>
            <person name="Lodha T."/>
            <person name="Gandham S."/>
            <person name="Chintalapati S."/>
            <person name="Chintalapati V.R."/>
        </authorList>
    </citation>
    <scope>NUCLEOTIDE SEQUENCE [LARGE SCALE GENOMIC DNA]</scope>
    <source>
        <strain evidence="1 2">DSM 2131</strain>
    </source>
</reference>